<protein>
    <submittedName>
        <fullName evidence="1">Uncharacterized protein</fullName>
    </submittedName>
</protein>
<gene>
    <name evidence="1" type="ORF">K1T71_001705</name>
</gene>
<reference evidence="1 2" key="1">
    <citation type="journal article" date="2021" name="Front. Genet.">
        <title>Chromosome-Level Genome Assembly Reveals Significant Gene Expansion in the Toll and IMD Signaling Pathways of Dendrolimus kikuchii.</title>
        <authorList>
            <person name="Zhou J."/>
            <person name="Wu P."/>
            <person name="Xiong Z."/>
            <person name="Liu N."/>
            <person name="Zhao N."/>
            <person name="Ji M."/>
            <person name="Qiu Y."/>
            <person name="Yang B."/>
        </authorList>
    </citation>
    <scope>NUCLEOTIDE SEQUENCE [LARGE SCALE GENOMIC DNA]</scope>
    <source>
        <strain evidence="1">Ann1</strain>
    </source>
</reference>
<organism evidence="1 2">
    <name type="scientific">Dendrolimus kikuchii</name>
    <dbReference type="NCBI Taxonomy" id="765133"/>
    <lineage>
        <taxon>Eukaryota</taxon>
        <taxon>Metazoa</taxon>
        <taxon>Ecdysozoa</taxon>
        <taxon>Arthropoda</taxon>
        <taxon>Hexapoda</taxon>
        <taxon>Insecta</taxon>
        <taxon>Pterygota</taxon>
        <taxon>Neoptera</taxon>
        <taxon>Endopterygota</taxon>
        <taxon>Lepidoptera</taxon>
        <taxon>Glossata</taxon>
        <taxon>Ditrysia</taxon>
        <taxon>Bombycoidea</taxon>
        <taxon>Lasiocampidae</taxon>
        <taxon>Dendrolimus</taxon>
    </lineage>
</organism>
<dbReference type="Proteomes" id="UP000824533">
    <property type="component" value="Linkage Group LG03"/>
</dbReference>
<keyword evidence="2" id="KW-1185">Reference proteome</keyword>
<dbReference type="EMBL" id="CM034389">
    <property type="protein sequence ID" value="KAJ0182336.1"/>
    <property type="molecule type" value="Genomic_DNA"/>
</dbReference>
<proteinExistence type="predicted"/>
<name>A0ACC1DEP8_9NEOP</name>
<accession>A0ACC1DEP8</accession>
<comment type="caution">
    <text evidence="1">The sequence shown here is derived from an EMBL/GenBank/DDBJ whole genome shotgun (WGS) entry which is preliminary data.</text>
</comment>
<evidence type="ECO:0000313" key="2">
    <source>
        <dbReference type="Proteomes" id="UP000824533"/>
    </source>
</evidence>
<evidence type="ECO:0000313" key="1">
    <source>
        <dbReference type="EMBL" id="KAJ0182336.1"/>
    </source>
</evidence>
<sequence length="485" mass="53752">MSEEKKTISKSYVLVAPDGGWGYVICVAMTINLVTTTGFIQCFGLIYKDFLQEINMESTHVTLLGGINAIFTAISGFIASPLLKILSIRKLAFISALIYDIGVLGTVFTNSKFPFFICFGVLQGAGLGLSYNISVTRLNEYFVKRRLLANSIAQTAIGFCTMLTPTISSWSLNTYGFRGTLLLITGISLQNLIASALMQPCKWHMKKIEIDGNDERQMMLVEDKSNTSSDTPIIKSIDLERKGSVEKGNEFPSDTDKRTGWRKFLETFIDLSLCKTFVISCSCIGPALIYFADGTTAVLLPQALYAAEWEQESVSWALSSILFGDLAIRVTMMFSSKWLEIIGSRGLIIAGIWIGFISRLGMLWSTNHIVIDIYIGLMGVSRGLYVVLLPVVIADAVNPEQFTSAIGIVLLISGIMCLTVAPAIGKIRDSTNSYPTALYILACIYAIVILFWSIEILYKRNEHKRRAREEILKKTNKLKMSNKPK</sequence>